<organism evidence="1 2">
    <name type="scientific">Sporocytophaga myxococcoides</name>
    <dbReference type="NCBI Taxonomy" id="153721"/>
    <lineage>
        <taxon>Bacteria</taxon>
        <taxon>Pseudomonadati</taxon>
        <taxon>Bacteroidota</taxon>
        <taxon>Cytophagia</taxon>
        <taxon>Cytophagales</taxon>
        <taxon>Cytophagaceae</taxon>
        <taxon>Sporocytophaga</taxon>
    </lineage>
</organism>
<comment type="caution">
    <text evidence="1">The sequence shown here is derived from an EMBL/GenBank/DDBJ whole genome shotgun (WGS) entry which is preliminary data.</text>
</comment>
<dbReference type="AlphaFoldDB" id="A0A098LAJ5"/>
<evidence type="ECO:0000313" key="1">
    <source>
        <dbReference type="EMBL" id="GAL83464.1"/>
    </source>
</evidence>
<dbReference type="Proteomes" id="UP000030185">
    <property type="component" value="Unassembled WGS sequence"/>
</dbReference>
<name>A0A098LAJ5_9BACT</name>
<gene>
    <name evidence="1" type="ORF">MYP_691</name>
</gene>
<protein>
    <submittedName>
        <fullName evidence="1">Uncharacterized protein</fullName>
    </submittedName>
</protein>
<accession>A0A098LAJ5</accession>
<proteinExistence type="predicted"/>
<sequence length="153" mass="17438">MYLKYSPWTTVGFLVEVAGFEPATNCLVVFWLKLSSVLFSYRSYTIFVNQSTPVSIAFTNFATPPNARLFRAVTSLKHFESPATRITSQLLYLLIYSGFVEMAGIEPTLAQLMNRNSNCPTLTVKYYVLHDLRATMRHTSKFLEYLNSVTILL</sequence>
<dbReference type="EMBL" id="BBLT01000001">
    <property type="protein sequence ID" value="GAL83464.1"/>
    <property type="molecule type" value="Genomic_DNA"/>
</dbReference>
<reference evidence="1 2" key="1">
    <citation type="submission" date="2014-09" db="EMBL/GenBank/DDBJ databases">
        <title>Sporocytophaga myxococcoides PG-01 genome sequencing.</title>
        <authorList>
            <person name="Liu L."/>
            <person name="Gao P.J."/>
            <person name="Chen G.J."/>
            <person name="Wang L.S."/>
        </authorList>
    </citation>
    <scope>NUCLEOTIDE SEQUENCE [LARGE SCALE GENOMIC DNA]</scope>
    <source>
        <strain evidence="1 2">PG-01</strain>
    </source>
</reference>
<keyword evidence="2" id="KW-1185">Reference proteome</keyword>
<evidence type="ECO:0000313" key="2">
    <source>
        <dbReference type="Proteomes" id="UP000030185"/>
    </source>
</evidence>